<feature type="transmembrane region" description="Helical" evidence="1">
    <location>
        <begin position="6"/>
        <end position="27"/>
    </location>
</feature>
<evidence type="ECO:0000313" key="3">
    <source>
        <dbReference type="Proteomes" id="UP001168552"/>
    </source>
</evidence>
<dbReference type="RefSeq" id="WP_320004293.1">
    <property type="nucleotide sequence ID" value="NZ_JAUHJS010000004.1"/>
</dbReference>
<comment type="caution">
    <text evidence="2">The sequence shown here is derived from an EMBL/GenBank/DDBJ whole genome shotgun (WGS) entry which is preliminary data.</text>
</comment>
<keyword evidence="1" id="KW-0812">Transmembrane</keyword>
<sequence length="83" mass="9781">MFKFLILSFVFFYLIIKVSGFFLRIFLRSATQKATQHYQQQQTRQQYRPTGNANVDIDYVPTETVKASKITKGGEYVDYEEVK</sequence>
<gene>
    <name evidence="2" type="ORF">QWY31_09630</name>
</gene>
<evidence type="ECO:0000313" key="2">
    <source>
        <dbReference type="EMBL" id="MDN4165763.1"/>
    </source>
</evidence>
<name>A0ABT8F5L9_9BACT</name>
<protein>
    <submittedName>
        <fullName evidence="2">DUF4834 family protein</fullName>
    </submittedName>
</protein>
<dbReference type="InterPro" id="IPR032272">
    <property type="entry name" value="DUF4834"/>
</dbReference>
<dbReference type="Pfam" id="PF16118">
    <property type="entry name" value="DUF4834"/>
    <property type="match status" value="1"/>
</dbReference>
<dbReference type="EMBL" id="JAUHJS010000004">
    <property type="protein sequence ID" value="MDN4165763.1"/>
    <property type="molecule type" value="Genomic_DNA"/>
</dbReference>
<accession>A0ABT8F5L9</accession>
<keyword evidence="1" id="KW-0472">Membrane</keyword>
<proteinExistence type="predicted"/>
<keyword evidence="3" id="KW-1185">Reference proteome</keyword>
<reference evidence="2" key="1">
    <citation type="submission" date="2023-06" db="EMBL/GenBank/DDBJ databases">
        <title>Cytophagales bacterium Strain LB-30, isolated from soil.</title>
        <authorList>
            <person name="Liu B."/>
        </authorList>
    </citation>
    <scope>NUCLEOTIDE SEQUENCE</scope>
    <source>
        <strain evidence="2">LB-30</strain>
    </source>
</reference>
<dbReference type="Proteomes" id="UP001168552">
    <property type="component" value="Unassembled WGS sequence"/>
</dbReference>
<keyword evidence="1" id="KW-1133">Transmembrane helix</keyword>
<evidence type="ECO:0000256" key="1">
    <source>
        <dbReference type="SAM" id="Phobius"/>
    </source>
</evidence>
<organism evidence="2 3">
    <name type="scientific">Shiella aurantiaca</name>
    <dbReference type="NCBI Taxonomy" id="3058365"/>
    <lineage>
        <taxon>Bacteria</taxon>
        <taxon>Pseudomonadati</taxon>
        <taxon>Bacteroidota</taxon>
        <taxon>Cytophagia</taxon>
        <taxon>Cytophagales</taxon>
        <taxon>Shiellaceae</taxon>
        <taxon>Shiella</taxon>
    </lineage>
</organism>